<reference evidence="1 2" key="1">
    <citation type="journal article" date="2007" name="Genome Res.">
        <title>Genome characteristics of facultatively symbiotic Frankia sp. strains reflect host range and host plant biogeography.</title>
        <authorList>
            <person name="Normand P."/>
            <person name="Lapierre P."/>
            <person name="Tisa L.S."/>
            <person name="Gogarten J.P."/>
            <person name="Alloisio N."/>
            <person name="Bagnarol E."/>
            <person name="Bassi C.A."/>
            <person name="Berry A.M."/>
            <person name="Bickhart D.M."/>
            <person name="Choisne N."/>
            <person name="Couloux A."/>
            <person name="Cournoyer B."/>
            <person name="Cruveiller S."/>
            <person name="Daubin V."/>
            <person name="Demange N."/>
            <person name="Francino M.P."/>
            <person name="Goltsman E."/>
            <person name="Huang Y."/>
            <person name="Kopp O.R."/>
            <person name="Labarre L."/>
            <person name="Lapidus A."/>
            <person name="Lavire C."/>
            <person name="Marechal J."/>
            <person name="Martinez M."/>
            <person name="Mastronunzio J.E."/>
            <person name="Mullin B.C."/>
            <person name="Niemann J."/>
            <person name="Pujic P."/>
            <person name="Rawnsley T."/>
            <person name="Rouy Z."/>
            <person name="Schenowitz C."/>
            <person name="Sellstedt A."/>
            <person name="Tavares F."/>
            <person name="Tomkins J.P."/>
            <person name="Vallenet D."/>
            <person name="Valverde C."/>
            <person name="Wall L.G."/>
            <person name="Wang Y."/>
            <person name="Medigue C."/>
            <person name="Benson D.R."/>
        </authorList>
    </citation>
    <scope>NUCLEOTIDE SEQUENCE [LARGE SCALE GENOMIC DNA]</scope>
    <source>
        <strain evidence="2">DSM 45986 / CECT 9034 / ACN14a</strain>
    </source>
</reference>
<dbReference type="KEGG" id="fal:FRAAL0447"/>
<dbReference type="AntiFam" id="ANF00057">
    <property type="entry name" value="Translation of E. coli type CRISPR repeat"/>
</dbReference>
<gene>
    <name evidence="1" type="ordered locus">FRAAL0447</name>
</gene>
<dbReference type="HOGENOM" id="CLU_182917_0_0_11"/>
<protein>
    <submittedName>
        <fullName evidence="1">Uncharacterized protein</fullName>
    </submittedName>
</protein>
<keyword evidence="2" id="KW-1185">Reference proteome</keyword>
<accession>Q0RTH6</accession>
<organism evidence="1 2">
    <name type="scientific">Frankia alni (strain DSM 45986 / CECT 9034 / ACN14a)</name>
    <dbReference type="NCBI Taxonomy" id="326424"/>
    <lineage>
        <taxon>Bacteria</taxon>
        <taxon>Bacillati</taxon>
        <taxon>Actinomycetota</taxon>
        <taxon>Actinomycetes</taxon>
        <taxon>Frankiales</taxon>
        <taxon>Frankiaceae</taxon>
        <taxon>Frankia</taxon>
    </lineage>
</organism>
<sequence>MAWDLFGHVVPARAGIFLRIPASDIRDGGRPRPRGDLPPLTIGAGSYFSSSPPARGSSFDRLGDERHLLVVPARAGIFRQTT</sequence>
<evidence type="ECO:0000313" key="1">
    <source>
        <dbReference type="EMBL" id="CAJ59122.1"/>
    </source>
</evidence>
<dbReference type="Proteomes" id="UP000000657">
    <property type="component" value="Chromosome"/>
</dbReference>
<dbReference type="AlphaFoldDB" id="Q0RTH6"/>
<dbReference type="AntiFam" id="ANF00006">
    <property type="entry name" value="Translation of CRISPR region"/>
</dbReference>
<evidence type="ECO:0000313" key="2">
    <source>
        <dbReference type="Proteomes" id="UP000000657"/>
    </source>
</evidence>
<dbReference type="EMBL" id="CT573213">
    <property type="protein sequence ID" value="CAJ59122.1"/>
    <property type="molecule type" value="Genomic_DNA"/>
</dbReference>
<proteinExistence type="predicted"/>
<name>Q0RTH6_FRAAA</name>